<sequence length="83" mass="8261">MFVASILVSGVAGGAESRARATAAGVLAIEARPNDGSGYWPDFSNTGYANTPANAGGLGLGAYPGHLTDYASGMSADKPLTLD</sequence>
<reference evidence="2" key="1">
    <citation type="journal article" date="2019" name="Int. J. Syst. Evol. Microbiol.">
        <title>The Global Catalogue of Microorganisms (GCM) 10K type strain sequencing project: providing services to taxonomists for standard genome sequencing and annotation.</title>
        <authorList>
            <consortium name="The Broad Institute Genomics Platform"/>
            <consortium name="The Broad Institute Genome Sequencing Center for Infectious Disease"/>
            <person name="Wu L."/>
            <person name="Ma J."/>
        </authorList>
    </citation>
    <scope>NUCLEOTIDE SEQUENCE [LARGE SCALE GENOMIC DNA]</scope>
    <source>
        <strain evidence="2">JCM 17939</strain>
    </source>
</reference>
<evidence type="ECO:0000313" key="2">
    <source>
        <dbReference type="Proteomes" id="UP001501442"/>
    </source>
</evidence>
<gene>
    <name evidence="1" type="ORF">GCM10023196_067150</name>
</gene>
<proteinExistence type="predicted"/>
<keyword evidence="2" id="KW-1185">Reference proteome</keyword>
<accession>A0ABP8UII7</accession>
<organism evidence="1 2">
    <name type="scientific">Actinoallomurus vinaceus</name>
    <dbReference type="NCBI Taxonomy" id="1080074"/>
    <lineage>
        <taxon>Bacteria</taxon>
        <taxon>Bacillati</taxon>
        <taxon>Actinomycetota</taxon>
        <taxon>Actinomycetes</taxon>
        <taxon>Streptosporangiales</taxon>
        <taxon>Thermomonosporaceae</taxon>
        <taxon>Actinoallomurus</taxon>
    </lineage>
</organism>
<dbReference type="EMBL" id="BAABHK010000011">
    <property type="protein sequence ID" value="GAA4632692.1"/>
    <property type="molecule type" value="Genomic_DNA"/>
</dbReference>
<name>A0ABP8UII7_9ACTN</name>
<evidence type="ECO:0000313" key="1">
    <source>
        <dbReference type="EMBL" id="GAA4632692.1"/>
    </source>
</evidence>
<comment type="caution">
    <text evidence="1">The sequence shown here is derived from an EMBL/GenBank/DDBJ whole genome shotgun (WGS) entry which is preliminary data.</text>
</comment>
<dbReference type="Proteomes" id="UP001501442">
    <property type="component" value="Unassembled WGS sequence"/>
</dbReference>
<protein>
    <submittedName>
        <fullName evidence="1">Uncharacterized protein</fullName>
    </submittedName>
</protein>